<proteinExistence type="predicted"/>
<dbReference type="OrthoDB" id="2757264at2759"/>
<organism evidence="2 3">
    <name type="scientific">Hericium alpestre</name>
    <dbReference type="NCBI Taxonomy" id="135208"/>
    <lineage>
        <taxon>Eukaryota</taxon>
        <taxon>Fungi</taxon>
        <taxon>Dikarya</taxon>
        <taxon>Basidiomycota</taxon>
        <taxon>Agaricomycotina</taxon>
        <taxon>Agaricomycetes</taxon>
        <taxon>Russulales</taxon>
        <taxon>Hericiaceae</taxon>
        <taxon>Hericium</taxon>
    </lineage>
</organism>
<dbReference type="Proteomes" id="UP000298061">
    <property type="component" value="Unassembled WGS sequence"/>
</dbReference>
<evidence type="ECO:0000256" key="1">
    <source>
        <dbReference type="SAM" id="MobiDB-lite"/>
    </source>
</evidence>
<dbReference type="AlphaFoldDB" id="A0A4Z0AAQ7"/>
<name>A0A4Z0AAQ7_9AGAM</name>
<dbReference type="EMBL" id="SFCI01000029">
    <property type="protein sequence ID" value="TFY83427.1"/>
    <property type="molecule type" value="Genomic_DNA"/>
</dbReference>
<reference evidence="2 3" key="1">
    <citation type="submission" date="2019-02" db="EMBL/GenBank/DDBJ databases">
        <title>Genome sequencing of the rare red list fungi Hericium alpestre (H. flagellum).</title>
        <authorList>
            <person name="Buettner E."/>
            <person name="Kellner H."/>
        </authorList>
    </citation>
    <scope>NUCLEOTIDE SEQUENCE [LARGE SCALE GENOMIC DNA]</scope>
    <source>
        <strain evidence="2 3">DSM 108284</strain>
    </source>
</reference>
<evidence type="ECO:0000313" key="2">
    <source>
        <dbReference type="EMBL" id="TFY83427.1"/>
    </source>
</evidence>
<feature type="region of interest" description="Disordered" evidence="1">
    <location>
        <begin position="1"/>
        <end position="30"/>
    </location>
</feature>
<protein>
    <submittedName>
        <fullName evidence="2">Uncharacterized protein</fullName>
    </submittedName>
</protein>
<accession>A0A4Z0AAQ7</accession>
<sequence length="360" mass="38559">MSALSTPQKSLSGPAMPLLPAPSTPQHAQSPVALYQGTPEQSRRNPIFKRLKAELVNANAVASFISADKPLRILPYPAKLSGERISGLGYDLQAYHATHEWELPNCFCALISPTGEHEKAHLVVAQGGHHQNHAVLACKAFMCPYFIDLYHLSKRPSLPTLAYPPKYADFASEDQGVDPATSASQASSHGHLFVEDISTRFDSPFPEAGLRVVEASPLSSDECKSRLVDLLFAEGKGIRFSDFCRLFRKCYICHTIMAAHQLSSHSCSVPADAAPSLAGPSTAVSPGARIVHPGDTKTMVSLKTGKRSVRKVTVANDAKRAAVKEAAKVVSKRAGKKKADPPASKAGPSFGADVIEIDSD</sequence>
<keyword evidence="3" id="KW-1185">Reference proteome</keyword>
<evidence type="ECO:0000313" key="3">
    <source>
        <dbReference type="Proteomes" id="UP000298061"/>
    </source>
</evidence>
<comment type="caution">
    <text evidence="2">The sequence shown here is derived from an EMBL/GenBank/DDBJ whole genome shotgun (WGS) entry which is preliminary data.</text>
</comment>
<feature type="compositionally biased region" description="Polar residues" evidence="1">
    <location>
        <begin position="1"/>
        <end position="11"/>
    </location>
</feature>
<gene>
    <name evidence="2" type="ORF">EWM64_g576</name>
</gene>
<feature type="region of interest" description="Disordered" evidence="1">
    <location>
        <begin position="330"/>
        <end position="360"/>
    </location>
</feature>